<evidence type="ECO:0000256" key="37">
    <source>
        <dbReference type="ARBA" id="ARBA00048455"/>
    </source>
</evidence>
<evidence type="ECO:0000256" key="41">
    <source>
        <dbReference type="SAM" id="MobiDB-lite"/>
    </source>
</evidence>
<evidence type="ECO:0000256" key="31">
    <source>
        <dbReference type="ARBA" id="ARBA00024439"/>
    </source>
</evidence>
<evidence type="ECO:0000256" key="7">
    <source>
        <dbReference type="ARBA" id="ARBA00004550"/>
    </source>
</evidence>
<accession>A0A6G0Z0U2</accession>
<dbReference type="CDD" id="cd18581">
    <property type="entry name" value="ABC_6TM_ABCB6"/>
    <property type="match status" value="1"/>
</dbReference>
<protein>
    <recommendedName>
        <fullName evidence="31">ATP-binding cassette sub-family B member 6</fullName>
        <ecNumber evidence="30">7.6.2.5</ecNumber>
    </recommendedName>
    <alternativeName>
        <fullName evidence="32">ABC-type heme transporter ABCB6</fullName>
    </alternativeName>
</protein>
<feature type="transmembrane region" description="Helical" evidence="42">
    <location>
        <begin position="27"/>
        <end position="46"/>
    </location>
</feature>
<evidence type="ECO:0000259" key="43">
    <source>
        <dbReference type="PROSITE" id="PS50893"/>
    </source>
</evidence>
<feature type="region of interest" description="Disordered" evidence="41">
    <location>
        <begin position="836"/>
        <end position="869"/>
    </location>
</feature>
<dbReference type="EMBL" id="VUJU01001768">
    <property type="protein sequence ID" value="KAF0763922.1"/>
    <property type="molecule type" value="Genomic_DNA"/>
</dbReference>
<evidence type="ECO:0000256" key="18">
    <source>
        <dbReference type="ARBA" id="ARBA00022787"/>
    </source>
</evidence>
<comment type="catalytic activity">
    <reaction evidence="38">
        <text>uroporphyrin III(in) + ATP + H2O = uroporphyrin III(out) + ADP + phosphate + H(+)</text>
        <dbReference type="Rhea" id="RHEA:66776"/>
        <dbReference type="ChEBI" id="CHEBI:15377"/>
        <dbReference type="ChEBI" id="CHEBI:15378"/>
        <dbReference type="ChEBI" id="CHEBI:30616"/>
        <dbReference type="ChEBI" id="CHEBI:43474"/>
        <dbReference type="ChEBI" id="CHEBI:167479"/>
        <dbReference type="ChEBI" id="CHEBI:456216"/>
    </reaction>
    <physiologicalReaction direction="left-to-right" evidence="38">
        <dbReference type="Rhea" id="RHEA:66777"/>
    </physiologicalReaction>
</comment>
<evidence type="ECO:0000256" key="19">
    <source>
        <dbReference type="ARBA" id="ARBA00022824"/>
    </source>
</evidence>
<gene>
    <name evidence="45" type="ORF">FWK35_00009328</name>
</gene>
<dbReference type="AlphaFoldDB" id="A0A6G0Z0U2"/>
<evidence type="ECO:0000256" key="5">
    <source>
        <dbReference type="ARBA" id="ARBA00004414"/>
    </source>
</evidence>
<dbReference type="PANTHER" id="PTHR24221">
    <property type="entry name" value="ATP-BINDING CASSETTE SUB-FAMILY B"/>
    <property type="match status" value="1"/>
</dbReference>
<feature type="compositionally biased region" description="Polar residues" evidence="41">
    <location>
        <begin position="840"/>
        <end position="861"/>
    </location>
</feature>
<keyword evidence="46" id="KW-1185">Reference proteome</keyword>
<dbReference type="GO" id="GO:0020037">
    <property type="term" value="F:heme binding"/>
    <property type="evidence" value="ECO:0007669"/>
    <property type="project" value="TreeGrafter"/>
</dbReference>
<dbReference type="InterPro" id="IPR011527">
    <property type="entry name" value="ABC1_TM_dom"/>
</dbReference>
<evidence type="ECO:0000256" key="34">
    <source>
        <dbReference type="ARBA" id="ARBA00047753"/>
    </source>
</evidence>
<dbReference type="GO" id="GO:0000139">
    <property type="term" value="C:Golgi membrane"/>
    <property type="evidence" value="ECO:0007669"/>
    <property type="project" value="UniProtKB-SubCell"/>
</dbReference>
<evidence type="ECO:0000256" key="26">
    <source>
        <dbReference type="ARBA" id="ARBA00023157"/>
    </source>
</evidence>
<evidence type="ECO:0000256" key="42">
    <source>
        <dbReference type="SAM" id="Phobius"/>
    </source>
</evidence>
<keyword evidence="23" id="KW-0333">Golgi apparatus</keyword>
<evidence type="ECO:0000256" key="36">
    <source>
        <dbReference type="ARBA" id="ARBA00048309"/>
    </source>
</evidence>
<comment type="catalytic activity">
    <reaction evidence="37">
        <text>pheophorbide a(in) + ATP + H2O = pheophorbide a(out) + ADP + phosphate + H(+)</text>
        <dbReference type="Rhea" id="RHEA:61360"/>
        <dbReference type="ChEBI" id="CHEBI:15377"/>
        <dbReference type="ChEBI" id="CHEBI:15378"/>
        <dbReference type="ChEBI" id="CHEBI:30616"/>
        <dbReference type="ChEBI" id="CHEBI:43474"/>
        <dbReference type="ChEBI" id="CHEBI:58687"/>
        <dbReference type="ChEBI" id="CHEBI:456216"/>
    </reaction>
    <physiologicalReaction direction="left-to-right" evidence="37">
        <dbReference type="Rhea" id="RHEA:61361"/>
    </physiologicalReaction>
</comment>
<dbReference type="InterPro" id="IPR032410">
    <property type="entry name" value="ABCB6_N"/>
</dbReference>
<dbReference type="Gene3D" id="3.40.50.300">
    <property type="entry name" value="P-loop containing nucleotide triphosphate hydrolases"/>
    <property type="match status" value="1"/>
</dbReference>
<dbReference type="PROSITE" id="PS50929">
    <property type="entry name" value="ABC_TM1F"/>
    <property type="match status" value="1"/>
</dbReference>
<keyword evidence="18" id="KW-1000">Mitochondrion outer membrane</keyword>
<feature type="transmembrane region" description="Helical" evidence="42">
    <location>
        <begin position="100"/>
        <end position="118"/>
    </location>
</feature>
<dbReference type="GO" id="GO:0031901">
    <property type="term" value="C:early endosome membrane"/>
    <property type="evidence" value="ECO:0007669"/>
    <property type="project" value="UniProtKB-SubCell"/>
</dbReference>
<comment type="subcellular location">
    <subcellularLocation>
        <location evidence="8">Cell membrane</location>
        <topology evidence="8">Multi-pass membrane protein</topology>
    </subcellularLocation>
    <subcellularLocation>
        <location evidence="1">Early endosome membrane</location>
    </subcellularLocation>
    <subcellularLocation>
        <location evidence="6">Endoplasmic reticulum membrane</location>
        <topology evidence="6">Multi-pass membrane protein</topology>
    </subcellularLocation>
    <subcellularLocation>
        <location evidence="3">Endosome membrane</location>
        <topology evidence="3">Multi-pass membrane protein</topology>
    </subcellularLocation>
    <subcellularLocation>
        <location evidence="2">Endosome</location>
        <location evidence="2">Multivesicular body membrane</location>
    </subcellularLocation>
    <subcellularLocation>
        <location evidence="9">Golgi apparatus membrane</location>
        <topology evidence="9">Multi-pass membrane protein</topology>
    </subcellularLocation>
    <subcellularLocation>
        <location evidence="5">Late endosome membrane</location>
    </subcellularLocation>
    <subcellularLocation>
        <location evidence="10">Lysosome membrane</location>
    </subcellularLocation>
    <subcellularLocation>
        <location evidence="28">Melanosome membrane</location>
    </subcellularLocation>
    <subcellularLocation>
        <location evidence="4">Mitochondrion outer membrane</location>
        <topology evidence="4">Multi-pass membrane protein</topology>
    </subcellularLocation>
    <subcellularLocation>
        <location evidence="7">Secreted</location>
        <location evidence="7">Extracellular exosome</location>
    </subcellularLocation>
</comment>
<evidence type="ECO:0000256" key="13">
    <source>
        <dbReference type="ARBA" id="ARBA00022475"/>
    </source>
</evidence>
<dbReference type="Pfam" id="PF00005">
    <property type="entry name" value="ABC_tran"/>
    <property type="match status" value="1"/>
</dbReference>
<comment type="catalytic activity">
    <reaction evidence="36">
        <text>protoporphyrin IX(in) + ATP + H2O = protoporphyrin IX(out) + ADP + phosphate + H(+)</text>
        <dbReference type="Rhea" id="RHEA:61336"/>
        <dbReference type="ChEBI" id="CHEBI:15377"/>
        <dbReference type="ChEBI" id="CHEBI:15378"/>
        <dbReference type="ChEBI" id="CHEBI:30616"/>
        <dbReference type="ChEBI" id="CHEBI:43474"/>
        <dbReference type="ChEBI" id="CHEBI:57306"/>
        <dbReference type="ChEBI" id="CHEBI:456216"/>
    </reaction>
    <physiologicalReaction direction="left-to-right" evidence="36">
        <dbReference type="Rhea" id="RHEA:61337"/>
    </physiologicalReaction>
</comment>
<evidence type="ECO:0000256" key="12">
    <source>
        <dbReference type="ARBA" id="ARBA00022448"/>
    </source>
</evidence>
<keyword evidence="22 42" id="KW-1133">Transmembrane helix</keyword>
<evidence type="ECO:0000256" key="30">
    <source>
        <dbReference type="ARBA" id="ARBA00024385"/>
    </source>
</evidence>
<evidence type="ECO:0000256" key="29">
    <source>
        <dbReference type="ARBA" id="ARBA00024363"/>
    </source>
</evidence>
<keyword evidence="17" id="KW-0967">Endosome</keyword>
<evidence type="ECO:0000256" key="40">
    <source>
        <dbReference type="ARBA" id="ARBA00049398"/>
    </source>
</evidence>
<keyword evidence="13" id="KW-1003">Cell membrane</keyword>
<dbReference type="SUPFAM" id="SSF52540">
    <property type="entry name" value="P-loop containing nucleoside triphosphate hydrolases"/>
    <property type="match status" value="1"/>
</dbReference>
<keyword evidence="24" id="KW-0496">Mitochondrion</keyword>
<dbReference type="InterPro" id="IPR027417">
    <property type="entry name" value="P-loop_NTPase"/>
</dbReference>
<evidence type="ECO:0000256" key="10">
    <source>
        <dbReference type="ARBA" id="ARBA00004656"/>
    </source>
</evidence>
<organism evidence="45 46">
    <name type="scientific">Aphis craccivora</name>
    <name type="common">Cowpea aphid</name>
    <dbReference type="NCBI Taxonomy" id="307492"/>
    <lineage>
        <taxon>Eukaryota</taxon>
        <taxon>Metazoa</taxon>
        <taxon>Ecdysozoa</taxon>
        <taxon>Arthropoda</taxon>
        <taxon>Hexapoda</taxon>
        <taxon>Insecta</taxon>
        <taxon>Pterygota</taxon>
        <taxon>Neoptera</taxon>
        <taxon>Paraneoptera</taxon>
        <taxon>Hemiptera</taxon>
        <taxon>Sternorrhyncha</taxon>
        <taxon>Aphidomorpha</taxon>
        <taxon>Aphidoidea</taxon>
        <taxon>Aphididae</taxon>
        <taxon>Aphidini</taxon>
        <taxon>Aphis</taxon>
        <taxon>Aphis</taxon>
    </lineage>
</organism>
<dbReference type="GO" id="GO:0005741">
    <property type="term" value="C:mitochondrial outer membrane"/>
    <property type="evidence" value="ECO:0007669"/>
    <property type="project" value="UniProtKB-SubCell"/>
</dbReference>
<dbReference type="Proteomes" id="UP000478052">
    <property type="component" value="Unassembled WGS sequence"/>
</dbReference>
<evidence type="ECO:0000256" key="27">
    <source>
        <dbReference type="ARBA" id="ARBA00023228"/>
    </source>
</evidence>
<keyword evidence="14" id="KW-0964">Secreted</keyword>
<dbReference type="OrthoDB" id="6500128at2759"/>
<name>A0A6G0Z0U2_APHCR</name>
<evidence type="ECO:0000313" key="46">
    <source>
        <dbReference type="Proteomes" id="UP000478052"/>
    </source>
</evidence>
<comment type="catalytic activity">
    <reaction evidence="34">
        <text>coproporphyrinogen III(in) + ATP + H2O = coproporphyrinogen III(out) + ADP + phosphate + H(+)</text>
        <dbReference type="Rhea" id="RHEA:66680"/>
        <dbReference type="ChEBI" id="CHEBI:15377"/>
        <dbReference type="ChEBI" id="CHEBI:15378"/>
        <dbReference type="ChEBI" id="CHEBI:30616"/>
        <dbReference type="ChEBI" id="CHEBI:43474"/>
        <dbReference type="ChEBI" id="CHEBI:57309"/>
        <dbReference type="ChEBI" id="CHEBI:456216"/>
    </reaction>
    <physiologicalReaction direction="left-to-right" evidence="34">
        <dbReference type="Rhea" id="RHEA:66681"/>
    </physiologicalReaction>
</comment>
<evidence type="ECO:0000313" key="45">
    <source>
        <dbReference type="EMBL" id="KAF0763922.1"/>
    </source>
</evidence>
<evidence type="ECO:0000256" key="2">
    <source>
        <dbReference type="ARBA" id="ARBA00004333"/>
    </source>
</evidence>
<dbReference type="GO" id="GO:0005789">
    <property type="term" value="C:endoplasmic reticulum membrane"/>
    <property type="evidence" value="ECO:0007669"/>
    <property type="project" value="UniProtKB-SubCell"/>
</dbReference>
<dbReference type="PANTHER" id="PTHR24221:SF654">
    <property type="entry name" value="ATP-BINDING CASSETTE SUB-FAMILY B MEMBER 6"/>
    <property type="match status" value="1"/>
</dbReference>
<dbReference type="Pfam" id="PF00664">
    <property type="entry name" value="ABC_membrane"/>
    <property type="match status" value="1"/>
</dbReference>
<dbReference type="InterPro" id="IPR003439">
    <property type="entry name" value="ABC_transporter-like_ATP-bd"/>
</dbReference>
<evidence type="ECO:0000256" key="20">
    <source>
        <dbReference type="ARBA" id="ARBA00022840"/>
    </source>
</evidence>
<keyword evidence="12" id="KW-0813">Transport</keyword>
<evidence type="ECO:0000256" key="4">
    <source>
        <dbReference type="ARBA" id="ARBA00004374"/>
    </source>
</evidence>
<feature type="transmembrane region" description="Helical" evidence="42">
    <location>
        <begin position="369"/>
        <end position="394"/>
    </location>
</feature>
<evidence type="ECO:0000256" key="25">
    <source>
        <dbReference type="ARBA" id="ARBA00023136"/>
    </source>
</evidence>
<reference evidence="45 46" key="1">
    <citation type="submission" date="2019-08" db="EMBL/GenBank/DDBJ databases">
        <title>Whole genome of Aphis craccivora.</title>
        <authorList>
            <person name="Voronova N.V."/>
            <person name="Shulinski R.S."/>
            <person name="Bandarenka Y.V."/>
            <person name="Zhorov D.G."/>
            <person name="Warner D."/>
        </authorList>
    </citation>
    <scope>NUCLEOTIDE SEQUENCE [LARGE SCALE GENOMIC DNA]</scope>
    <source>
        <strain evidence="45">180601</strain>
        <tissue evidence="45">Whole Body</tissue>
    </source>
</reference>
<dbReference type="EC" id="7.6.2.5" evidence="30"/>
<evidence type="ECO:0000256" key="8">
    <source>
        <dbReference type="ARBA" id="ARBA00004651"/>
    </source>
</evidence>
<evidence type="ECO:0000256" key="6">
    <source>
        <dbReference type="ARBA" id="ARBA00004477"/>
    </source>
</evidence>
<keyword evidence="26" id="KW-1015">Disulfide bond</keyword>
<evidence type="ECO:0000256" key="21">
    <source>
        <dbReference type="ARBA" id="ARBA00022967"/>
    </source>
</evidence>
<keyword evidence="16" id="KW-0547">Nucleotide-binding</keyword>
<proteinExistence type="inferred from homology"/>
<comment type="catalytic activity">
    <reaction evidence="39">
        <text>coproporphyrin III(in) + ATP + H2O = coproporphyrin III(out) + ADP + phosphate + H(+)</text>
        <dbReference type="Rhea" id="RHEA:66664"/>
        <dbReference type="ChEBI" id="CHEBI:15377"/>
        <dbReference type="ChEBI" id="CHEBI:15378"/>
        <dbReference type="ChEBI" id="CHEBI:30616"/>
        <dbReference type="ChEBI" id="CHEBI:43474"/>
        <dbReference type="ChEBI" id="CHEBI:131725"/>
        <dbReference type="ChEBI" id="CHEBI:456216"/>
    </reaction>
    <physiologicalReaction direction="left-to-right" evidence="39">
        <dbReference type="Rhea" id="RHEA:66665"/>
    </physiologicalReaction>
</comment>
<feature type="transmembrane region" description="Helical" evidence="42">
    <location>
        <begin position="503"/>
        <end position="528"/>
    </location>
</feature>
<evidence type="ECO:0000256" key="15">
    <source>
        <dbReference type="ARBA" id="ARBA00022692"/>
    </source>
</evidence>
<feature type="transmembrane region" description="Helical" evidence="42">
    <location>
        <begin position="252"/>
        <end position="273"/>
    </location>
</feature>
<comment type="catalytic activity">
    <reaction evidence="40">
        <text>coproporphyrin I(in) + ATP + H2O = coproporphyrin I(out) + ADP + phosphate + H(+)</text>
        <dbReference type="Rhea" id="RHEA:66768"/>
        <dbReference type="ChEBI" id="CHEBI:15377"/>
        <dbReference type="ChEBI" id="CHEBI:15378"/>
        <dbReference type="ChEBI" id="CHEBI:30616"/>
        <dbReference type="ChEBI" id="CHEBI:43474"/>
        <dbReference type="ChEBI" id="CHEBI:167478"/>
        <dbReference type="ChEBI" id="CHEBI:456216"/>
    </reaction>
    <physiologicalReaction direction="left-to-right" evidence="40">
        <dbReference type="Rhea" id="RHEA:66769"/>
    </physiologicalReaction>
</comment>
<dbReference type="GO" id="GO:0005524">
    <property type="term" value="F:ATP binding"/>
    <property type="evidence" value="ECO:0007669"/>
    <property type="project" value="UniProtKB-KW"/>
</dbReference>
<evidence type="ECO:0000256" key="23">
    <source>
        <dbReference type="ARBA" id="ARBA00023034"/>
    </source>
</evidence>
<evidence type="ECO:0000256" key="39">
    <source>
        <dbReference type="ARBA" id="ARBA00048636"/>
    </source>
</evidence>
<evidence type="ECO:0000256" key="16">
    <source>
        <dbReference type="ARBA" id="ARBA00022741"/>
    </source>
</evidence>
<evidence type="ECO:0000256" key="22">
    <source>
        <dbReference type="ARBA" id="ARBA00022989"/>
    </source>
</evidence>
<evidence type="ECO:0000256" key="28">
    <source>
        <dbReference type="ARBA" id="ARBA00024320"/>
    </source>
</evidence>
<evidence type="ECO:0000256" key="33">
    <source>
        <dbReference type="ARBA" id="ARBA00047649"/>
    </source>
</evidence>
<evidence type="ECO:0000256" key="32">
    <source>
        <dbReference type="ARBA" id="ARBA00031413"/>
    </source>
</evidence>
<dbReference type="GO" id="GO:0005886">
    <property type="term" value="C:plasma membrane"/>
    <property type="evidence" value="ECO:0007669"/>
    <property type="project" value="UniProtKB-SubCell"/>
</dbReference>
<feature type="transmembrane region" description="Helical" evidence="42">
    <location>
        <begin position="67"/>
        <end position="88"/>
    </location>
</feature>
<dbReference type="InterPro" id="IPR036640">
    <property type="entry name" value="ABC1_TM_sf"/>
</dbReference>
<keyword evidence="27" id="KW-0458">Lysosome</keyword>
<dbReference type="GO" id="GO:0005765">
    <property type="term" value="C:lysosomal membrane"/>
    <property type="evidence" value="ECO:0007669"/>
    <property type="project" value="UniProtKB-SubCell"/>
</dbReference>
<dbReference type="InterPro" id="IPR003593">
    <property type="entry name" value="AAA+_ATPase"/>
</dbReference>
<evidence type="ECO:0000259" key="44">
    <source>
        <dbReference type="PROSITE" id="PS50929"/>
    </source>
</evidence>
<keyword evidence="21" id="KW-1278">Translocase</keyword>
<evidence type="ECO:0000256" key="24">
    <source>
        <dbReference type="ARBA" id="ARBA00023128"/>
    </source>
</evidence>
<dbReference type="GO" id="GO:0005576">
    <property type="term" value="C:extracellular region"/>
    <property type="evidence" value="ECO:0007669"/>
    <property type="project" value="UniProtKB-SubCell"/>
</dbReference>
<comment type="similarity">
    <text evidence="29">Belongs to the ABC transporter superfamily. ABCB family. Heavy Metal importer (TC 3.A.1.210) subfamily.</text>
</comment>
<comment type="catalytic activity">
    <reaction evidence="33">
        <text>heme b(in) + ATP + H2O = heme b(out) + ADP + phosphate + H(+)</text>
        <dbReference type="Rhea" id="RHEA:19261"/>
        <dbReference type="ChEBI" id="CHEBI:15377"/>
        <dbReference type="ChEBI" id="CHEBI:15378"/>
        <dbReference type="ChEBI" id="CHEBI:30616"/>
        <dbReference type="ChEBI" id="CHEBI:43474"/>
        <dbReference type="ChEBI" id="CHEBI:60344"/>
        <dbReference type="ChEBI" id="CHEBI:456216"/>
        <dbReference type="EC" id="7.6.2.5"/>
    </reaction>
    <physiologicalReaction direction="left-to-right" evidence="33">
        <dbReference type="Rhea" id="RHEA:19262"/>
    </physiologicalReaction>
</comment>
<dbReference type="SMART" id="SM00382">
    <property type="entry name" value="AAA"/>
    <property type="match status" value="1"/>
</dbReference>
<evidence type="ECO:0000256" key="14">
    <source>
        <dbReference type="ARBA" id="ARBA00022525"/>
    </source>
</evidence>
<dbReference type="GO" id="GO:0015439">
    <property type="term" value="F:ABC-type heme transporter activity"/>
    <property type="evidence" value="ECO:0007669"/>
    <property type="project" value="UniProtKB-EC"/>
</dbReference>
<comment type="caution">
    <text evidence="45">The sequence shown here is derived from an EMBL/GenBank/DDBJ whole genome shotgun (WGS) entry which is preliminary data.</text>
</comment>
<keyword evidence="19" id="KW-0256">Endoplasmic reticulum</keyword>
<keyword evidence="25 42" id="KW-0472">Membrane</keyword>
<feature type="transmembrane region" description="Helical" evidence="42">
    <location>
        <begin position="540"/>
        <end position="564"/>
    </location>
</feature>
<evidence type="ECO:0000256" key="17">
    <source>
        <dbReference type="ARBA" id="ARBA00022753"/>
    </source>
</evidence>
<comment type="subunit">
    <text evidence="11">Homodimer.</text>
</comment>
<dbReference type="PROSITE" id="PS50893">
    <property type="entry name" value="ABC_TRANSPORTER_2"/>
    <property type="match status" value="1"/>
</dbReference>
<dbReference type="CDD" id="cd03253">
    <property type="entry name" value="ABCC_ATM1_transporter"/>
    <property type="match status" value="1"/>
</dbReference>
<evidence type="ECO:0000256" key="35">
    <source>
        <dbReference type="ARBA" id="ARBA00047789"/>
    </source>
</evidence>
<evidence type="ECO:0000256" key="1">
    <source>
        <dbReference type="ARBA" id="ARBA00004146"/>
    </source>
</evidence>
<dbReference type="InterPro" id="IPR017871">
    <property type="entry name" value="ABC_transporter-like_CS"/>
</dbReference>
<dbReference type="Pfam" id="PF16185">
    <property type="entry name" value="MTABC_N"/>
    <property type="match status" value="1"/>
</dbReference>
<dbReference type="InterPro" id="IPR039421">
    <property type="entry name" value="Type_1_exporter"/>
</dbReference>
<evidence type="ECO:0000256" key="9">
    <source>
        <dbReference type="ARBA" id="ARBA00004653"/>
    </source>
</evidence>
<dbReference type="Gene3D" id="1.20.1560.10">
    <property type="entry name" value="ABC transporter type 1, transmembrane domain"/>
    <property type="match status" value="1"/>
</dbReference>
<sequence length="869" mass="98863">MNTSRLKMFCPNGSLIDIWVNKTSECFVETTVAGTLAVYMILFGTAQCSMYRKYSTPLSQAAIPQSRLYYVQMIITFLLPLLAVFKFFIDIHINQKGVVYGYQAVYMIVMILVFPLSAKLILMERNSLLPSMPARGHGLILLIFWILVFISENVAFITMKKDDWSIKLNNLRGQIEFGFFVGNYILSFLLLILGVKAPGIMTARDYFSLHNSTDLFLDSDQVEETSTWNNMIRKVKMIAPFIWPKKSIALQLRVVACILLVIAGRVANVYVPLYSAKIVDSLTAVPLVFRWDLIFIYIGIKFLQGGLGMGFLNNFRSYLWIRVQQYTKREVEVSLFRHLHNLSLKWHLSRKTGEVLRIMDRGTDSTNSLLSFLLFSIGPTIIDIIVAVIFFLSYFNWMMGTVVFITMVLYIGKNIFMCNNMIIIFLIFWGLKFLALTIIITEWRTKFQRRMNIADNNMEARSVDSMLNFETVKYYGAEEYEVHAYKDAIIEYQNEEFKTQVSLAILNTVQNVIVCIGLLAGSLLSVHFVVDLKELTVGDYVLFTVYIIQLYGPLNYFGTFYRAIQKNFIDMENMFDLMNIVPDVRDVPDAKDLVLINGQVEFRNVTFSYQPDRIVLQNISFVVPPGKTLALVGPSGSGKSTIVRLLFRFFDVDSGSIIIDDQNIQQVTQTSLRKAIGVVPQDTVLFNNSIKFNINYGKVDSNDSEIMHSAMAAEIHERIMKFPDQYNTQVGERGLKLSGGEKQRVAIARTLLKAPAIVLLDEATSALDTKTERQIQAALDQVCANRTTIIVAHRLSTVIHADEILVLKDGEIYERGRHDDLIIRNGLYAEMWSEQRKSTSDIPTNEDSVAPATSTNETSSSKSHHHPHV</sequence>
<dbReference type="FunFam" id="3.40.50.300:FF:000186">
    <property type="entry name" value="ATP-binding cassette sub-family B member 7, mitochondrial"/>
    <property type="match status" value="1"/>
</dbReference>
<evidence type="ECO:0000256" key="3">
    <source>
        <dbReference type="ARBA" id="ARBA00004337"/>
    </source>
</evidence>
<feature type="domain" description="ABC transmembrane type-1" evidence="44">
    <location>
        <begin position="255"/>
        <end position="566"/>
    </location>
</feature>
<keyword evidence="15 42" id="KW-0812">Transmembrane</keyword>
<evidence type="ECO:0000256" key="11">
    <source>
        <dbReference type="ARBA" id="ARBA00011738"/>
    </source>
</evidence>
<comment type="catalytic activity">
    <reaction evidence="35">
        <text>uroporphyrin I(in) + ATP + H2O = uroporphyrin I(out) + ADP + phosphate + H(+)</text>
        <dbReference type="Rhea" id="RHEA:66772"/>
        <dbReference type="ChEBI" id="CHEBI:15377"/>
        <dbReference type="ChEBI" id="CHEBI:15378"/>
        <dbReference type="ChEBI" id="CHEBI:30616"/>
        <dbReference type="ChEBI" id="CHEBI:43474"/>
        <dbReference type="ChEBI" id="CHEBI:167480"/>
        <dbReference type="ChEBI" id="CHEBI:456216"/>
    </reaction>
    <physiologicalReaction direction="left-to-right" evidence="35">
        <dbReference type="Rhea" id="RHEA:66773"/>
    </physiologicalReaction>
</comment>
<keyword evidence="20 45" id="KW-0067">ATP-binding</keyword>
<dbReference type="GO" id="GO:0016887">
    <property type="term" value="F:ATP hydrolysis activity"/>
    <property type="evidence" value="ECO:0007669"/>
    <property type="project" value="InterPro"/>
</dbReference>
<dbReference type="PROSITE" id="PS00211">
    <property type="entry name" value="ABC_TRANSPORTER_1"/>
    <property type="match status" value="1"/>
</dbReference>
<feature type="transmembrane region" description="Helical" evidence="42">
    <location>
        <begin position="293"/>
        <end position="312"/>
    </location>
</feature>
<dbReference type="SUPFAM" id="SSF90123">
    <property type="entry name" value="ABC transporter transmembrane region"/>
    <property type="match status" value="1"/>
</dbReference>
<dbReference type="GO" id="GO:0032585">
    <property type="term" value="C:multivesicular body membrane"/>
    <property type="evidence" value="ECO:0007669"/>
    <property type="project" value="UniProtKB-SubCell"/>
</dbReference>
<feature type="transmembrane region" description="Helical" evidence="42">
    <location>
        <begin position="177"/>
        <end position="195"/>
    </location>
</feature>
<feature type="transmembrane region" description="Helical" evidence="42">
    <location>
        <begin position="414"/>
        <end position="441"/>
    </location>
</feature>
<evidence type="ECO:0000256" key="38">
    <source>
        <dbReference type="ARBA" id="ARBA00048510"/>
    </source>
</evidence>
<feature type="domain" description="ABC transporter" evidence="43">
    <location>
        <begin position="600"/>
        <end position="834"/>
    </location>
</feature>
<feature type="transmembrane region" description="Helical" evidence="42">
    <location>
        <begin position="139"/>
        <end position="157"/>
    </location>
</feature>